<evidence type="ECO:0000313" key="7">
    <source>
        <dbReference type="EMBL" id="ORY91586.1"/>
    </source>
</evidence>
<feature type="compositionally biased region" description="Low complexity" evidence="4">
    <location>
        <begin position="116"/>
        <end position="129"/>
    </location>
</feature>
<dbReference type="InterPro" id="IPR000014">
    <property type="entry name" value="PAS"/>
</dbReference>
<keyword evidence="8" id="KW-1185">Reference proteome</keyword>
<keyword evidence="2" id="KW-0288">FMN</keyword>
<dbReference type="Proteomes" id="UP000193467">
    <property type="component" value="Unassembled WGS sequence"/>
</dbReference>
<dbReference type="SUPFAM" id="SSF55785">
    <property type="entry name" value="PYP-like sensor domain (PAS domain)"/>
    <property type="match status" value="1"/>
</dbReference>
<dbReference type="OrthoDB" id="447251at2759"/>
<dbReference type="EMBL" id="MCGR01000002">
    <property type="protein sequence ID" value="ORY91586.1"/>
    <property type="molecule type" value="Genomic_DNA"/>
</dbReference>
<gene>
    <name evidence="7" type="ORF">BCR35DRAFT_70972</name>
</gene>
<evidence type="ECO:0000256" key="4">
    <source>
        <dbReference type="SAM" id="MobiDB-lite"/>
    </source>
</evidence>
<accession>A0A1Y2G2J1</accession>
<dbReference type="SMART" id="SM00086">
    <property type="entry name" value="PAC"/>
    <property type="match status" value="1"/>
</dbReference>
<dbReference type="GO" id="GO:0005634">
    <property type="term" value="C:nucleus"/>
    <property type="evidence" value="ECO:0007669"/>
    <property type="project" value="TreeGrafter"/>
</dbReference>
<name>A0A1Y2G2J1_9BASI</name>
<dbReference type="InParanoid" id="A0A1Y2G2J1"/>
<dbReference type="PROSITE" id="PS50132">
    <property type="entry name" value="RGS"/>
    <property type="match status" value="1"/>
</dbReference>
<dbReference type="InterPro" id="IPR035965">
    <property type="entry name" value="PAS-like_dom_sf"/>
</dbReference>
<keyword evidence="1" id="KW-0285">Flavoprotein</keyword>
<dbReference type="NCBIfam" id="TIGR00229">
    <property type="entry name" value="sensory_box"/>
    <property type="match status" value="1"/>
</dbReference>
<dbReference type="PANTHER" id="PTHR47429:SF2">
    <property type="entry name" value="PROTEIN TWIN LOV 1"/>
    <property type="match status" value="1"/>
</dbReference>
<dbReference type="AlphaFoldDB" id="A0A1Y2G2J1"/>
<proteinExistence type="predicted"/>
<feature type="region of interest" description="Disordered" evidence="4">
    <location>
        <begin position="1"/>
        <end position="186"/>
    </location>
</feature>
<evidence type="ECO:0000256" key="3">
    <source>
        <dbReference type="ARBA" id="ARBA00022991"/>
    </source>
</evidence>
<feature type="domain" description="RGS" evidence="6">
    <location>
        <begin position="247"/>
        <end position="285"/>
    </location>
</feature>
<evidence type="ECO:0008006" key="9">
    <source>
        <dbReference type="Google" id="ProtNLM"/>
    </source>
</evidence>
<reference evidence="7 8" key="1">
    <citation type="submission" date="2016-07" db="EMBL/GenBank/DDBJ databases">
        <title>Pervasive Adenine N6-methylation of Active Genes in Fungi.</title>
        <authorList>
            <consortium name="DOE Joint Genome Institute"/>
            <person name="Mondo S.J."/>
            <person name="Dannebaum R.O."/>
            <person name="Kuo R.C."/>
            <person name="Labutti K."/>
            <person name="Haridas S."/>
            <person name="Kuo A."/>
            <person name="Salamov A."/>
            <person name="Ahrendt S.R."/>
            <person name="Lipzen A."/>
            <person name="Sullivan W."/>
            <person name="Andreopoulos W.B."/>
            <person name="Clum A."/>
            <person name="Lindquist E."/>
            <person name="Daum C."/>
            <person name="Ramamoorthy G.K."/>
            <person name="Gryganskyi A."/>
            <person name="Culley D."/>
            <person name="Magnuson J.K."/>
            <person name="James T.Y."/>
            <person name="O'Malley M.A."/>
            <person name="Stajich J.E."/>
            <person name="Spatafora J.W."/>
            <person name="Visel A."/>
            <person name="Grigoriev I.V."/>
        </authorList>
    </citation>
    <scope>NUCLEOTIDE SEQUENCE [LARGE SCALE GENOMIC DNA]</scope>
    <source>
        <strain evidence="7 8">62-1032</strain>
    </source>
</reference>
<dbReference type="CDD" id="cd00130">
    <property type="entry name" value="PAS"/>
    <property type="match status" value="1"/>
</dbReference>
<organism evidence="7 8">
    <name type="scientific">Leucosporidium creatinivorum</name>
    <dbReference type="NCBI Taxonomy" id="106004"/>
    <lineage>
        <taxon>Eukaryota</taxon>
        <taxon>Fungi</taxon>
        <taxon>Dikarya</taxon>
        <taxon>Basidiomycota</taxon>
        <taxon>Pucciniomycotina</taxon>
        <taxon>Microbotryomycetes</taxon>
        <taxon>Leucosporidiales</taxon>
        <taxon>Leucosporidium</taxon>
    </lineage>
</organism>
<dbReference type="InterPro" id="IPR000700">
    <property type="entry name" value="PAS-assoc_C"/>
</dbReference>
<feature type="compositionally biased region" description="Gly residues" evidence="4">
    <location>
        <begin position="100"/>
        <end position="109"/>
    </location>
</feature>
<evidence type="ECO:0000256" key="1">
    <source>
        <dbReference type="ARBA" id="ARBA00022630"/>
    </source>
</evidence>
<evidence type="ECO:0000259" key="5">
    <source>
        <dbReference type="PROSITE" id="PS50113"/>
    </source>
</evidence>
<comment type="caution">
    <text evidence="7">The sequence shown here is derived from an EMBL/GenBank/DDBJ whole genome shotgun (WGS) entry which is preliminary data.</text>
</comment>
<keyword evidence="3" id="KW-0157">Chromophore</keyword>
<dbReference type="PANTHER" id="PTHR47429">
    <property type="entry name" value="PROTEIN TWIN LOV 1"/>
    <property type="match status" value="1"/>
</dbReference>
<dbReference type="InterPro" id="IPR001610">
    <property type="entry name" value="PAC"/>
</dbReference>
<evidence type="ECO:0000259" key="6">
    <source>
        <dbReference type="PROSITE" id="PS50132"/>
    </source>
</evidence>
<dbReference type="InterPro" id="IPR016137">
    <property type="entry name" value="RGS"/>
</dbReference>
<dbReference type="PROSITE" id="PS50113">
    <property type="entry name" value="PAC"/>
    <property type="match status" value="1"/>
</dbReference>
<dbReference type="Gene3D" id="3.30.450.20">
    <property type="entry name" value="PAS domain"/>
    <property type="match status" value="1"/>
</dbReference>
<feature type="compositionally biased region" description="Basic and acidic residues" evidence="4">
    <location>
        <begin position="175"/>
        <end position="186"/>
    </location>
</feature>
<feature type="compositionally biased region" description="Gly residues" evidence="4">
    <location>
        <begin position="149"/>
        <end position="174"/>
    </location>
</feature>
<protein>
    <recommendedName>
        <fullName evidence="9">PAS domain-containing protein</fullName>
    </recommendedName>
</protein>
<dbReference type="STRING" id="106004.A0A1Y2G2J1"/>
<feature type="compositionally biased region" description="Polar residues" evidence="4">
    <location>
        <begin position="35"/>
        <end position="53"/>
    </location>
</feature>
<sequence>MSKRASLPRTRSLGDISTDSPPLPPQQQPAGGTMSRPSPLNLSGSTPHSSRATPQGYVHEQEDPQETLQQQNNIRQHEEDVSTEEDEPRSLEPRFLSSTGHGGGGGGSTQGIFARSPSGSTSYSSAPTSIVPPVAPGSSGSFAARQSKGLGGYARGGGSGSAEDGAGGGSGSGSKGREESINTSSDERADIANWAPEGQLPIFGKQPASQLPDFLACMNQSTSLALGPGQVQREMEESINGLLSEKVFEELMLDPLGRHRFREYLYMTNGDVASFDLWTDITAFKGLAAKVKTTAIALHDVLGLSLNRGALSSELREDVLGSLRQGMIVGDSLDLPQQHLLQGLYNSAFHDFIRHKLIEEASVRLGQVGLSGTGLGDAFCLTNPRLRDHPITLVSPGFERLTGYAAKFITGRNCRFLTGPATSPNTSKRIHDALNRGEGINTLVLNYRRNGTPFWNLLCIIPLRDTAGQLTYFIGGQTEVTGSLAHGKNLSWLVGSEQDPSSPVNPEEEFSPSLRAYASAMATGSRPTEMVGTLESESFCAYGTPQEGLAGGQVPGGRMNEYRPPEKKQTGFKGLIRALTGKKETPEISKRIESQHLAGAEALFSKKSRPVELQIAQFSSVYSKVLIFRRKGREILFTTADLLAYCGLPSTPPMNVYRSVLVHTDILQLIAAPERGDYRMTKRALKDAITGGKSASLPVGIKTRTRSQYEMDVKYGTLHISPLVDRDGVVEAFVAIFG</sequence>
<feature type="domain" description="PAC" evidence="5">
    <location>
        <begin position="438"/>
        <end position="492"/>
    </location>
</feature>
<evidence type="ECO:0000256" key="2">
    <source>
        <dbReference type="ARBA" id="ARBA00022643"/>
    </source>
</evidence>
<evidence type="ECO:0000313" key="8">
    <source>
        <dbReference type="Proteomes" id="UP000193467"/>
    </source>
</evidence>
<dbReference type="Pfam" id="PF13426">
    <property type="entry name" value="PAS_9"/>
    <property type="match status" value="1"/>
</dbReference>